<dbReference type="Pfam" id="PF10498">
    <property type="entry name" value="IFT57"/>
    <property type="match status" value="1"/>
</dbReference>
<dbReference type="Proteomes" id="UP000005237">
    <property type="component" value="Unassembled WGS sequence"/>
</dbReference>
<dbReference type="GO" id="GO:0005929">
    <property type="term" value="C:cilium"/>
    <property type="evidence" value="ECO:0007669"/>
    <property type="project" value="UniProtKB-SubCell"/>
</dbReference>
<dbReference type="EnsemblMetazoa" id="CJA31707.1">
    <property type="protein sequence ID" value="CJA31707.1"/>
    <property type="gene ID" value="WBGene00207554"/>
</dbReference>
<evidence type="ECO:0000313" key="5">
    <source>
        <dbReference type="EnsemblMetazoa" id="CJA31707.1"/>
    </source>
</evidence>
<proteinExistence type="inferred from homology"/>
<dbReference type="AlphaFoldDB" id="A0A8R1EAG3"/>
<evidence type="ECO:0000256" key="2">
    <source>
        <dbReference type="ARBA" id="ARBA00009415"/>
    </source>
</evidence>
<reference evidence="6" key="1">
    <citation type="submission" date="2010-08" db="EMBL/GenBank/DDBJ databases">
        <authorList>
            <consortium name="Caenorhabditis japonica Sequencing Consortium"/>
            <person name="Wilson R.K."/>
        </authorList>
    </citation>
    <scope>NUCLEOTIDE SEQUENCE [LARGE SCALE GENOMIC DNA]</scope>
    <source>
        <strain evidence="6">DF5081</strain>
    </source>
</reference>
<dbReference type="InterPro" id="IPR019530">
    <property type="entry name" value="Intra-flagellar_transport_57"/>
</dbReference>
<comment type="similarity">
    <text evidence="2">Belongs to the IFT57 family.</text>
</comment>
<organism evidence="5 6">
    <name type="scientific">Caenorhabditis japonica</name>
    <dbReference type="NCBI Taxonomy" id="281687"/>
    <lineage>
        <taxon>Eukaryota</taxon>
        <taxon>Metazoa</taxon>
        <taxon>Ecdysozoa</taxon>
        <taxon>Nematoda</taxon>
        <taxon>Chromadorea</taxon>
        <taxon>Rhabditida</taxon>
        <taxon>Rhabditina</taxon>
        <taxon>Rhabditomorpha</taxon>
        <taxon>Rhabditoidea</taxon>
        <taxon>Rhabditidae</taxon>
        <taxon>Peloderinae</taxon>
        <taxon>Caenorhabditis</taxon>
    </lineage>
</organism>
<reference evidence="5" key="2">
    <citation type="submission" date="2022-06" db="UniProtKB">
        <authorList>
            <consortium name="EnsemblMetazoa"/>
        </authorList>
    </citation>
    <scope>IDENTIFICATION</scope>
    <source>
        <strain evidence="5">DF5081</strain>
    </source>
</reference>
<dbReference type="GO" id="GO:1905515">
    <property type="term" value="P:non-motile cilium assembly"/>
    <property type="evidence" value="ECO:0007669"/>
    <property type="project" value="TreeGrafter"/>
</dbReference>
<evidence type="ECO:0000256" key="1">
    <source>
        <dbReference type="ARBA" id="ARBA00004138"/>
    </source>
</evidence>
<evidence type="ECO:0000313" key="6">
    <source>
        <dbReference type="Proteomes" id="UP000005237"/>
    </source>
</evidence>
<evidence type="ECO:0000256" key="4">
    <source>
        <dbReference type="ARBA" id="ARBA00023273"/>
    </source>
</evidence>
<accession>A0A8R1EAG3</accession>
<evidence type="ECO:0000256" key="3">
    <source>
        <dbReference type="ARBA" id="ARBA00023069"/>
    </source>
</evidence>
<protein>
    <submittedName>
        <fullName evidence="5">Uncharacterized protein</fullName>
    </submittedName>
</protein>
<sequence length="65" mass="7600">MQSDTDAITWKQEVERVAPQLKITLRQDAKDWRLHLEQMISMHKNLDEKVEDVSPYLDTVGSSDE</sequence>
<keyword evidence="3" id="KW-0969">Cilium</keyword>
<keyword evidence="4" id="KW-0966">Cell projection</keyword>
<dbReference type="GO" id="GO:0005794">
    <property type="term" value="C:Golgi apparatus"/>
    <property type="evidence" value="ECO:0007669"/>
    <property type="project" value="TreeGrafter"/>
</dbReference>
<dbReference type="PANTHER" id="PTHR16011:SF0">
    <property type="entry name" value="INTRAFLAGELLAR TRANSPORT PROTEIN 57 HOMOLOG"/>
    <property type="match status" value="1"/>
</dbReference>
<name>A0A8R1EAG3_CAEJA</name>
<comment type="subcellular location">
    <subcellularLocation>
        <location evidence="1">Cell projection</location>
        <location evidence="1">Cilium</location>
    </subcellularLocation>
</comment>
<dbReference type="GO" id="GO:0030992">
    <property type="term" value="C:intraciliary transport particle B"/>
    <property type="evidence" value="ECO:0007669"/>
    <property type="project" value="TreeGrafter"/>
</dbReference>
<dbReference type="PANTHER" id="PTHR16011">
    <property type="entry name" value="IFT57/HIPPI"/>
    <property type="match status" value="1"/>
</dbReference>
<dbReference type="GO" id="GO:0005815">
    <property type="term" value="C:microtubule organizing center"/>
    <property type="evidence" value="ECO:0007669"/>
    <property type="project" value="TreeGrafter"/>
</dbReference>
<keyword evidence="6" id="KW-1185">Reference proteome</keyword>
<dbReference type="GO" id="GO:0042073">
    <property type="term" value="P:intraciliary transport"/>
    <property type="evidence" value="ECO:0007669"/>
    <property type="project" value="TreeGrafter"/>
</dbReference>